<evidence type="ECO:0000313" key="1">
    <source>
        <dbReference type="EMBL" id="MBP1992550.1"/>
    </source>
</evidence>
<organism evidence="1 2">
    <name type="scientific">Paenibacillus eucommiae</name>
    <dbReference type="NCBI Taxonomy" id="1355755"/>
    <lineage>
        <taxon>Bacteria</taxon>
        <taxon>Bacillati</taxon>
        <taxon>Bacillota</taxon>
        <taxon>Bacilli</taxon>
        <taxon>Bacillales</taxon>
        <taxon>Paenibacillaceae</taxon>
        <taxon>Paenibacillus</taxon>
    </lineage>
</organism>
<dbReference type="RefSeq" id="WP_209973662.1">
    <property type="nucleotide sequence ID" value="NZ_JAGGLB010000014.1"/>
</dbReference>
<reference evidence="1 2" key="1">
    <citation type="submission" date="2021-03" db="EMBL/GenBank/DDBJ databases">
        <title>Genomic Encyclopedia of Type Strains, Phase IV (KMG-IV): sequencing the most valuable type-strain genomes for metagenomic binning, comparative biology and taxonomic classification.</title>
        <authorList>
            <person name="Goeker M."/>
        </authorList>
    </citation>
    <scope>NUCLEOTIDE SEQUENCE [LARGE SCALE GENOMIC DNA]</scope>
    <source>
        <strain evidence="1 2">DSM 26048</strain>
    </source>
</reference>
<evidence type="ECO:0000313" key="2">
    <source>
        <dbReference type="Proteomes" id="UP001519287"/>
    </source>
</evidence>
<comment type="caution">
    <text evidence="1">The sequence shown here is derived from an EMBL/GenBank/DDBJ whole genome shotgun (WGS) entry which is preliminary data.</text>
</comment>
<protein>
    <submittedName>
        <fullName evidence="1">Uncharacterized protein</fullName>
    </submittedName>
</protein>
<name>A0ABS4IYB5_9BACL</name>
<dbReference type="EMBL" id="JAGGLB010000014">
    <property type="protein sequence ID" value="MBP1992550.1"/>
    <property type="molecule type" value="Genomic_DNA"/>
</dbReference>
<keyword evidence="2" id="KW-1185">Reference proteome</keyword>
<accession>A0ABS4IYB5</accession>
<gene>
    <name evidence="1" type="ORF">J2Z66_004159</name>
</gene>
<sequence>MELDIESGLLQIQKAAEKENEQRHWDMYLSRYQHMTKQTFKPFHEFYKAPGAAGDAPVENQKSKDEIITDAEEILAAFRKNNRGGE</sequence>
<proteinExistence type="predicted"/>
<dbReference type="Proteomes" id="UP001519287">
    <property type="component" value="Unassembled WGS sequence"/>
</dbReference>